<keyword evidence="1" id="KW-0175">Coiled coil</keyword>
<dbReference type="AlphaFoldDB" id="A0A516SGE0"/>
<dbReference type="KEGG" id="cari:FNU76_13120"/>
<dbReference type="Proteomes" id="UP000317550">
    <property type="component" value="Chromosome"/>
</dbReference>
<feature type="coiled-coil region" evidence="1">
    <location>
        <begin position="123"/>
        <end position="200"/>
    </location>
</feature>
<evidence type="ECO:0000256" key="2">
    <source>
        <dbReference type="SAM" id="SignalP"/>
    </source>
</evidence>
<evidence type="ECO:0000313" key="4">
    <source>
        <dbReference type="EMBL" id="QDQ27226.1"/>
    </source>
</evidence>
<feature type="signal peptide" evidence="2">
    <location>
        <begin position="1"/>
        <end position="20"/>
    </location>
</feature>
<dbReference type="Pfam" id="PF13511">
    <property type="entry name" value="DUF4124"/>
    <property type="match status" value="1"/>
</dbReference>
<dbReference type="RefSeq" id="WP_144278619.1">
    <property type="nucleotide sequence ID" value="NZ_CP041730.1"/>
</dbReference>
<dbReference type="InterPro" id="IPR025392">
    <property type="entry name" value="DUF4124"/>
</dbReference>
<gene>
    <name evidence="4" type="ORF">FNU76_13120</name>
</gene>
<dbReference type="EMBL" id="CP041730">
    <property type="protein sequence ID" value="QDQ27226.1"/>
    <property type="molecule type" value="Genomic_DNA"/>
</dbReference>
<evidence type="ECO:0000256" key="1">
    <source>
        <dbReference type="SAM" id="Coils"/>
    </source>
</evidence>
<evidence type="ECO:0000313" key="5">
    <source>
        <dbReference type="Proteomes" id="UP000317550"/>
    </source>
</evidence>
<evidence type="ECO:0000259" key="3">
    <source>
        <dbReference type="Pfam" id="PF13511"/>
    </source>
</evidence>
<accession>A0A516SGE0</accession>
<keyword evidence="2" id="KW-0732">Signal</keyword>
<feature type="domain" description="DUF4124" evidence="3">
    <location>
        <begin position="16"/>
        <end position="51"/>
    </location>
</feature>
<dbReference type="OrthoDB" id="7064973at2"/>
<proteinExistence type="predicted"/>
<sequence>MFRPLSLIVLLLTTPLAAQAGERLYKWVDENGKLQYSDKPPMQQTQKGVSELNKQGLTIRQTEGLLTPEQRIAREAELAKQREEAKTALDARRRDKALINSFTKTSEIDAIRDRNIEQLAAGIQSDQQRIEAINKRLAVYQRQVDKLTLAKRPISDDLKANIAERTGELAKINEHMQQQQQNIEQVRARAEADKKRLIELRGDSVQR</sequence>
<organism evidence="4 5">
    <name type="scientific">Chitinimonas arctica</name>
    <dbReference type="NCBI Taxonomy" id="2594795"/>
    <lineage>
        <taxon>Bacteria</taxon>
        <taxon>Pseudomonadati</taxon>
        <taxon>Pseudomonadota</taxon>
        <taxon>Betaproteobacteria</taxon>
        <taxon>Neisseriales</taxon>
        <taxon>Chitinibacteraceae</taxon>
        <taxon>Chitinimonas</taxon>
    </lineage>
</organism>
<reference evidence="5" key="1">
    <citation type="submission" date="2019-07" db="EMBL/GenBank/DDBJ databases">
        <title>Chitinimonas sp. nov., isolated from Ny-Alesund, arctica soil.</title>
        <authorList>
            <person name="Xu Q."/>
            <person name="Peng F."/>
        </authorList>
    </citation>
    <scope>NUCLEOTIDE SEQUENCE [LARGE SCALE GENOMIC DNA]</scope>
    <source>
        <strain evidence="5">R3-44</strain>
    </source>
</reference>
<name>A0A516SGE0_9NEIS</name>
<feature type="chain" id="PRO_5022062723" evidence="2">
    <location>
        <begin position="21"/>
        <end position="207"/>
    </location>
</feature>
<keyword evidence="5" id="KW-1185">Reference proteome</keyword>
<protein>
    <submittedName>
        <fullName evidence="4">DUF4124 domain-containing protein</fullName>
    </submittedName>
</protein>